<evidence type="ECO:0000256" key="10">
    <source>
        <dbReference type="ARBA" id="ARBA00023125"/>
    </source>
</evidence>
<dbReference type="Gene3D" id="2.30.30.490">
    <property type="match status" value="1"/>
</dbReference>
<name>A0A176WKH3_MARPO</name>
<dbReference type="GO" id="GO:0003688">
    <property type="term" value="F:DNA replication origin binding"/>
    <property type="evidence" value="ECO:0007669"/>
    <property type="project" value="TreeGrafter"/>
</dbReference>
<dbReference type="SUPFAM" id="SSF57903">
    <property type="entry name" value="FYVE/PHD zinc finger"/>
    <property type="match status" value="1"/>
</dbReference>
<feature type="domain" description="BAH" evidence="15">
    <location>
        <begin position="716"/>
        <end position="832"/>
    </location>
</feature>
<dbReference type="SMART" id="SM00382">
    <property type="entry name" value="AAA"/>
    <property type="match status" value="1"/>
</dbReference>
<comment type="similarity">
    <text evidence="2">Belongs to the ORC1 family.</text>
</comment>
<evidence type="ECO:0000256" key="9">
    <source>
        <dbReference type="ARBA" id="ARBA00022842"/>
    </source>
</evidence>
<dbReference type="InterPro" id="IPR015163">
    <property type="entry name" value="Cdc6_C"/>
</dbReference>
<keyword evidence="4" id="KW-0479">Metal-binding</keyword>
<evidence type="ECO:0000256" key="5">
    <source>
        <dbReference type="ARBA" id="ARBA00022741"/>
    </source>
</evidence>
<dbReference type="Pfam" id="PF00004">
    <property type="entry name" value="AAA"/>
    <property type="match status" value="1"/>
</dbReference>
<feature type="region of interest" description="Disordered" evidence="13">
    <location>
        <begin position="433"/>
        <end position="621"/>
    </location>
</feature>
<feature type="compositionally biased region" description="Basic residues" evidence="13">
    <location>
        <begin position="460"/>
        <end position="470"/>
    </location>
</feature>
<dbReference type="InterPro" id="IPR011011">
    <property type="entry name" value="Znf_FYVE_PHD"/>
</dbReference>
<dbReference type="PRINTS" id="PR00929">
    <property type="entry name" value="ATHOOK"/>
</dbReference>
<dbReference type="InterPro" id="IPR019786">
    <property type="entry name" value="Zinc_finger_PHD-type_CS"/>
</dbReference>
<dbReference type="SUPFAM" id="SSF52540">
    <property type="entry name" value="P-loop containing nucleoside triphosphate hydrolases"/>
    <property type="match status" value="1"/>
</dbReference>
<feature type="compositionally biased region" description="Acidic residues" evidence="13">
    <location>
        <begin position="842"/>
        <end position="865"/>
    </location>
</feature>
<dbReference type="EMBL" id="LVLJ01000592">
    <property type="protein sequence ID" value="OAE33670.1"/>
    <property type="molecule type" value="Genomic_DNA"/>
</dbReference>
<dbReference type="PANTHER" id="PTHR10763">
    <property type="entry name" value="CELL DIVISION CONTROL PROTEIN 6-RELATED"/>
    <property type="match status" value="1"/>
</dbReference>
<evidence type="ECO:0000256" key="2">
    <source>
        <dbReference type="ARBA" id="ARBA00008398"/>
    </source>
</evidence>
<dbReference type="InterPro" id="IPR017956">
    <property type="entry name" value="AT_hook_DNA-bd_motif"/>
</dbReference>
<feature type="compositionally biased region" description="Basic residues" evidence="13">
    <location>
        <begin position="233"/>
        <end position="242"/>
    </location>
</feature>
<feature type="region of interest" description="Disordered" evidence="13">
    <location>
        <begin position="841"/>
        <end position="890"/>
    </location>
</feature>
<comment type="subcellular location">
    <subcellularLocation>
        <location evidence="1">Nucleus</location>
    </subcellularLocation>
</comment>
<evidence type="ECO:0000256" key="1">
    <source>
        <dbReference type="ARBA" id="ARBA00004123"/>
    </source>
</evidence>
<dbReference type="GO" id="GO:0005524">
    <property type="term" value="F:ATP binding"/>
    <property type="evidence" value="ECO:0007669"/>
    <property type="project" value="UniProtKB-KW"/>
</dbReference>
<keyword evidence="5" id="KW-0547">Nucleotide-binding</keyword>
<keyword evidence="6 12" id="KW-0863">Zinc-finger</keyword>
<dbReference type="Pfam" id="PF00628">
    <property type="entry name" value="PHD"/>
    <property type="match status" value="1"/>
</dbReference>
<dbReference type="SMART" id="SM00249">
    <property type="entry name" value="PHD"/>
    <property type="match status" value="1"/>
</dbReference>
<feature type="compositionally biased region" description="Basic and acidic residues" evidence="13">
    <location>
        <begin position="191"/>
        <end position="207"/>
    </location>
</feature>
<dbReference type="InterPro" id="IPR003593">
    <property type="entry name" value="AAA+_ATPase"/>
</dbReference>
<dbReference type="PROSITE" id="PS51038">
    <property type="entry name" value="BAH"/>
    <property type="match status" value="1"/>
</dbReference>
<feature type="compositionally biased region" description="Basic and acidic residues" evidence="13">
    <location>
        <begin position="433"/>
        <end position="445"/>
    </location>
</feature>
<keyword evidence="8" id="KW-0067">ATP-binding</keyword>
<feature type="region of interest" description="Disordered" evidence="13">
    <location>
        <begin position="1"/>
        <end position="60"/>
    </location>
</feature>
<dbReference type="PANTHER" id="PTHR10763:SF23">
    <property type="entry name" value="ORIGIN RECOGNITION COMPLEX SUBUNIT 1"/>
    <property type="match status" value="1"/>
</dbReference>
<feature type="compositionally biased region" description="Basic and acidic residues" evidence="13">
    <location>
        <begin position="145"/>
        <end position="157"/>
    </location>
</feature>
<feature type="compositionally biased region" description="Polar residues" evidence="13">
    <location>
        <begin position="1"/>
        <end position="14"/>
    </location>
</feature>
<dbReference type="Proteomes" id="UP000077202">
    <property type="component" value="Unassembled WGS sequence"/>
</dbReference>
<dbReference type="GO" id="GO:0016887">
    <property type="term" value="F:ATP hydrolysis activity"/>
    <property type="evidence" value="ECO:0007669"/>
    <property type="project" value="InterPro"/>
</dbReference>
<reference evidence="16" key="1">
    <citation type="submission" date="2016-03" db="EMBL/GenBank/DDBJ databases">
        <title>Mechanisms controlling the formation of the plant cell surface in tip-growing cells are functionally conserved among land plants.</title>
        <authorList>
            <person name="Honkanen S."/>
            <person name="Jones V.A."/>
            <person name="Morieri G."/>
            <person name="Champion C."/>
            <person name="Hetherington A.J."/>
            <person name="Kelly S."/>
            <person name="Saint-Marcoux D."/>
            <person name="Proust H."/>
            <person name="Prescott H."/>
            <person name="Dolan L."/>
        </authorList>
    </citation>
    <scope>NUCLEOTIDE SEQUENCE [LARGE SCALE GENOMIC DNA]</scope>
    <source>
        <tissue evidence="16">Whole gametophyte</tissue>
    </source>
</reference>
<dbReference type="PROSITE" id="PS01359">
    <property type="entry name" value="ZF_PHD_1"/>
    <property type="match status" value="1"/>
</dbReference>
<feature type="compositionally biased region" description="Basic residues" evidence="13">
    <location>
        <begin position="566"/>
        <end position="576"/>
    </location>
</feature>
<keyword evidence="10" id="KW-0238">DNA-binding</keyword>
<dbReference type="Pfam" id="PF17872">
    <property type="entry name" value="AAA_lid_10"/>
    <property type="match status" value="1"/>
</dbReference>
<keyword evidence="17" id="KW-1185">Reference proteome</keyword>
<dbReference type="InterPro" id="IPR001965">
    <property type="entry name" value="Znf_PHD"/>
</dbReference>
<feature type="compositionally biased region" description="Low complexity" evidence="13">
    <location>
        <begin position="602"/>
        <end position="612"/>
    </location>
</feature>
<keyword evidence="7" id="KW-0862">Zinc</keyword>
<dbReference type="CDD" id="cd00009">
    <property type="entry name" value="AAA"/>
    <property type="match status" value="1"/>
</dbReference>
<evidence type="ECO:0000256" key="8">
    <source>
        <dbReference type="ARBA" id="ARBA00022840"/>
    </source>
</evidence>
<keyword evidence="11" id="KW-0539">Nucleus</keyword>
<evidence type="ECO:0008006" key="18">
    <source>
        <dbReference type="Google" id="ProtNLM"/>
    </source>
</evidence>
<dbReference type="GO" id="GO:0005664">
    <property type="term" value="C:nuclear origin of replication recognition complex"/>
    <property type="evidence" value="ECO:0007669"/>
    <property type="project" value="TreeGrafter"/>
</dbReference>
<proteinExistence type="inferred from homology"/>
<feature type="compositionally biased region" description="Basic residues" evidence="13">
    <location>
        <begin position="366"/>
        <end position="376"/>
    </location>
</feature>
<organism evidence="16 17">
    <name type="scientific">Marchantia polymorpha subsp. ruderalis</name>
    <dbReference type="NCBI Taxonomy" id="1480154"/>
    <lineage>
        <taxon>Eukaryota</taxon>
        <taxon>Viridiplantae</taxon>
        <taxon>Streptophyta</taxon>
        <taxon>Embryophyta</taxon>
        <taxon>Marchantiophyta</taxon>
        <taxon>Marchantiopsida</taxon>
        <taxon>Marchantiidae</taxon>
        <taxon>Marchantiales</taxon>
        <taxon>Marchantiaceae</taxon>
        <taxon>Marchantia</taxon>
    </lineage>
</organism>
<dbReference type="SMART" id="SM00384">
    <property type="entry name" value="AT_hook"/>
    <property type="match status" value="8"/>
</dbReference>
<dbReference type="GO" id="GO:0003682">
    <property type="term" value="F:chromatin binding"/>
    <property type="evidence" value="ECO:0007669"/>
    <property type="project" value="InterPro"/>
</dbReference>
<evidence type="ECO:0000313" key="16">
    <source>
        <dbReference type="EMBL" id="OAE33670.1"/>
    </source>
</evidence>
<evidence type="ECO:0000256" key="12">
    <source>
        <dbReference type="PROSITE-ProRule" id="PRU00146"/>
    </source>
</evidence>
<dbReference type="InterPro" id="IPR003959">
    <property type="entry name" value="ATPase_AAA_core"/>
</dbReference>
<keyword evidence="3" id="KW-0235">DNA replication</keyword>
<feature type="compositionally biased region" description="Low complexity" evidence="13">
    <location>
        <begin position="548"/>
        <end position="559"/>
    </location>
</feature>
<dbReference type="Pfam" id="PF01426">
    <property type="entry name" value="BAH"/>
    <property type="match status" value="1"/>
</dbReference>
<accession>A0A176WKH3</accession>
<evidence type="ECO:0000313" key="17">
    <source>
        <dbReference type="Proteomes" id="UP000077202"/>
    </source>
</evidence>
<dbReference type="InterPro" id="IPR019787">
    <property type="entry name" value="Znf_PHD-finger"/>
</dbReference>
<dbReference type="Gene3D" id="3.30.40.10">
    <property type="entry name" value="Zinc/RING finger domain, C3HC4 (zinc finger)"/>
    <property type="match status" value="1"/>
</dbReference>
<feature type="compositionally biased region" description="Basic and acidic residues" evidence="13">
    <location>
        <begin position="508"/>
        <end position="522"/>
    </location>
</feature>
<sequence>MSFQELLSSLGNSTADRDVSSPERSLGVGSPAPRREGLRSGRTTPSAGEEGKTQVDDSRNSEEAHWFFFLEEKDTSIELSVTFSGEISFPVGTDLGSSSGTWLRRHPRRLSFDKEPRKTFEVKNLGDQDVPAGISSRKKRKATASRKEPVAKLRRVEQDEEMAVENTRSTRLTRRGNAVTEPSTPPAGENLSKKILEEAERSTDKIEQGYLSEEPFPLDCIAPMENQSENGKRSRGRPRKFKIAAEQATNNENSPKRPVGRPKKLQVAVSSFTPSDGGGDSLVIPDGEKTGTDVGGSVEEKLGHAGLSVTPKRPVGRPKKVQSAPAEENNCHDPPKSPSKSQVSVLVDEEEAPAKMTPESVGISPKRSRGRPRKHQALSTQEIAFSDPAMDVLVEDFMQTIPSVPLENEEEQDPCKLFLEDVEQVYPVENILDAKPDVTPDHPEKASACVTPDATEKTLKRSVGRPRKTKLTFDLEDTDEHPKTEDATQDVEDENQGGKAPVKRPVGRPKEIARKKGVRNQEGRVSNDGSGTAGKRPVGRPKKIAPESSQSASGSAYSGFDEVTKKTGRKRGRPSKKSVQQQSLEESGKLKGARGRGRAADRQGAGAVRAGRSSMKDSSAQETFRRRYLNKVVLDGVEFRLGEDVYVRKSGTTCSESDTEVEDCQVCGEVDEKIMIECDKCLSGFHLTCLDPPLEDVPEDDWVCSFCEAGEKPPIQLLNTREKHRAARVKLLAAELWAARIEKMWRERDGTYWFTARWFLIPEETSTGRQKHTGSRELFRSSQTDNNEMDSILRHCYVMSPDDYKKSAHEGDDVFYCEYEYNERWCRFKRIDYDNHALLIDGNEDDDAYNPSDESEEDLDGEEEGSPQSKPGKKLKQAKTSKAANKRESFSGGIEKVGSKAVVDRPRKKPQSDFEKAKAALTLSAVPPSMPCRDVERTEIAAFLKDSVGAGENCLGHCLYISGVPGTGKTATVREVIKELESKVDAGELPAFRFVEINGLRLPSPDHVYTVLHEALTGQHLGWKKALEFLDERFSSSKDLKGADARPCVLLIDELDVLVNRNQSVLYNIFDWPTRPQSRLVVIGIANTMDLPERMLPRIASRMGMKRLAFSPYSHKQLEEIIASRLDGVQVFDKQAAEFASRKVAAVSGDIRRALELCRRAVEVAEARIAEHNSNVPPEVAENRTDQDENQPSNTVMINDAWLILFTVPEATPATGQVVTMADVDAAISQLFEAPQIQMMQRSPKLAKIFLTAMVYEQRRTSVVETTFEKVAATCSELCASNGEEIPDFDTLLGIGCKLGALRLLLCEPGARHKLQKLQLNFPCDDVTFALKDSEVSWLSKYL</sequence>
<comment type="caution">
    <text evidence="16">The sequence shown here is derived from an EMBL/GenBank/DDBJ whole genome shotgun (WGS) entry which is preliminary data.</text>
</comment>
<feature type="domain" description="PHD-type" evidence="14">
    <location>
        <begin position="661"/>
        <end position="710"/>
    </location>
</feature>
<evidence type="ECO:0000259" key="15">
    <source>
        <dbReference type="PROSITE" id="PS51038"/>
    </source>
</evidence>
<evidence type="ECO:0000259" key="14">
    <source>
        <dbReference type="PROSITE" id="PS50016"/>
    </source>
</evidence>
<dbReference type="FunFam" id="3.40.50.300:FF:000199">
    <property type="entry name" value="Origin recognition complex subunit 1"/>
    <property type="match status" value="1"/>
</dbReference>
<dbReference type="Pfam" id="PF09079">
    <property type="entry name" value="WHD_Cdc6"/>
    <property type="match status" value="1"/>
</dbReference>
<dbReference type="InterPro" id="IPR043151">
    <property type="entry name" value="BAH_sf"/>
</dbReference>
<dbReference type="Gene3D" id="3.40.50.300">
    <property type="entry name" value="P-loop containing nucleotide triphosphate hydrolases"/>
    <property type="match status" value="1"/>
</dbReference>
<dbReference type="SMART" id="SM00439">
    <property type="entry name" value="BAH"/>
    <property type="match status" value="1"/>
</dbReference>
<evidence type="ECO:0000256" key="6">
    <source>
        <dbReference type="ARBA" id="ARBA00022771"/>
    </source>
</evidence>
<evidence type="ECO:0000256" key="4">
    <source>
        <dbReference type="ARBA" id="ARBA00022723"/>
    </source>
</evidence>
<evidence type="ECO:0000256" key="13">
    <source>
        <dbReference type="SAM" id="MobiDB-lite"/>
    </source>
</evidence>
<feature type="region of interest" description="Disordered" evidence="13">
    <location>
        <begin position="123"/>
        <end position="379"/>
    </location>
</feature>
<dbReference type="InterPro" id="IPR013083">
    <property type="entry name" value="Znf_RING/FYVE/PHD"/>
</dbReference>
<dbReference type="GO" id="GO:0008270">
    <property type="term" value="F:zinc ion binding"/>
    <property type="evidence" value="ECO:0007669"/>
    <property type="project" value="UniProtKB-KW"/>
</dbReference>
<dbReference type="PROSITE" id="PS50016">
    <property type="entry name" value="ZF_PHD_2"/>
    <property type="match status" value="1"/>
</dbReference>
<dbReference type="InterPro" id="IPR001025">
    <property type="entry name" value="BAH_dom"/>
</dbReference>
<gene>
    <name evidence="16" type="ORF">AXG93_4689s1570</name>
</gene>
<evidence type="ECO:0000256" key="7">
    <source>
        <dbReference type="ARBA" id="ARBA00022833"/>
    </source>
</evidence>
<evidence type="ECO:0000256" key="11">
    <source>
        <dbReference type="ARBA" id="ARBA00023242"/>
    </source>
</evidence>
<keyword evidence="9" id="KW-0460">Magnesium</keyword>
<feature type="compositionally biased region" description="Basic and acidic residues" evidence="13">
    <location>
        <begin position="49"/>
        <end position="60"/>
    </location>
</feature>
<dbReference type="InterPro" id="IPR027417">
    <property type="entry name" value="P-loop_NTPase"/>
</dbReference>
<protein>
    <recommendedName>
        <fullName evidence="18">Origin recognition complex subunit 1</fullName>
    </recommendedName>
</protein>
<evidence type="ECO:0000256" key="3">
    <source>
        <dbReference type="ARBA" id="ARBA00022705"/>
    </source>
</evidence>
<feature type="region of interest" description="Disordered" evidence="13">
    <location>
        <begin position="1173"/>
        <end position="1193"/>
    </location>
</feature>
<dbReference type="GO" id="GO:0033314">
    <property type="term" value="P:mitotic DNA replication checkpoint signaling"/>
    <property type="evidence" value="ECO:0007669"/>
    <property type="project" value="TreeGrafter"/>
</dbReference>
<dbReference type="InterPro" id="IPR041083">
    <property type="entry name" value="AAA_lid_10"/>
</dbReference>
<dbReference type="InterPro" id="IPR050311">
    <property type="entry name" value="ORC1/CDC6"/>
</dbReference>
<dbReference type="Gene3D" id="1.10.8.60">
    <property type="match status" value="1"/>
</dbReference>
<dbReference type="GO" id="GO:0006270">
    <property type="term" value="P:DNA replication initiation"/>
    <property type="evidence" value="ECO:0007669"/>
    <property type="project" value="TreeGrafter"/>
</dbReference>